<dbReference type="PANTHER" id="PTHR30632:SF11">
    <property type="entry name" value="BLR4797 PROTEIN"/>
    <property type="match status" value="1"/>
</dbReference>
<accession>A0ABV7K5N7</accession>
<keyword evidence="2" id="KW-1185">Reference proteome</keyword>
<organism evidence="1 2">
    <name type="scientific">Aquamicrobium soli</name>
    <dbReference type="NCBI Taxonomy" id="1811518"/>
    <lineage>
        <taxon>Bacteria</taxon>
        <taxon>Pseudomonadati</taxon>
        <taxon>Pseudomonadota</taxon>
        <taxon>Alphaproteobacteria</taxon>
        <taxon>Hyphomicrobiales</taxon>
        <taxon>Phyllobacteriaceae</taxon>
        <taxon>Aquamicrobium</taxon>
    </lineage>
</organism>
<dbReference type="SUPFAM" id="SSF53850">
    <property type="entry name" value="Periplasmic binding protein-like II"/>
    <property type="match status" value="1"/>
</dbReference>
<dbReference type="Pfam" id="PF13531">
    <property type="entry name" value="SBP_bac_11"/>
    <property type="match status" value="1"/>
</dbReference>
<protein>
    <submittedName>
        <fullName evidence="1">Substrate-binding domain-containing protein</fullName>
    </submittedName>
</protein>
<dbReference type="Gene3D" id="3.40.190.10">
    <property type="entry name" value="Periplasmic binding protein-like II"/>
    <property type="match status" value="2"/>
</dbReference>
<proteinExistence type="predicted"/>
<reference evidence="2" key="1">
    <citation type="journal article" date="2019" name="Int. J. Syst. Evol. Microbiol.">
        <title>The Global Catalogue of Microorganisms (GCM) 10K type strain sequencing project: providing services to taxonomists for standard genome sequencing and annotation.</title>
        <authorList>
            <consortium name="The Broad Institute Genomics Platform"/>
            <consortium name="The Broad Institute Genome Sequencing Center for Infectious Disease"/>
            <person name="Wu L."/>
            <person name="Ma J."/>
        </authorList>
    </citation>
    <scope>NUCLEOTIDE SEQUENCE [LARGE SCALE GENOMIC DNA]</scope>
    <source>
        <strain evidence="2">KCTC 52165</strain>
    </source>
</reference>
<name>A0ABV7K5N7_9HYPH</name>
<dbReference type="Proteomes" id="UP001595583">
    <property type="component" value="Unassembled WGS sequence"/>
</dbReference>
<gene>
    <name evidence="1" type="ORF">ACFOHJ_00790</name>
</gene>
<evidence type="ECO:0000313" key="2">
    <source>
        <dbReference type="Proteomes" id="UP001595583"/>
    </source>
</evidence>
<dbReference type="RefSeq" id="WP_378217504.1">
    <property type="nucleotide sequence ID" value="NZ_JBHRTK010000001.1"/>
</dbReference>
<dbReference type="EMBL" id="JBHRTK010000001">
    <property type="protein sequence ID" value="MFC3204745.1"/>
    <property type="molecule type" value="Genomic_DNA"/>
</dbReference>
<evidence type="ECO:0000313" key="1">
    <source>
        <dbReference type="EMBL" id="MFC3204745.1"/>
    </source>
</evidence>
<dbReference type="InterPro" id="IPR050682">
    <property type="entry name" value="ModA/WtpA"/>
</dbReference>
<sequence length="231" mass="24025">MADALVFMSGFALQGAIEPIVIPAFERDTGVRVDARWTPTTLAVKALNEGSEADVVVLADPAIDDLCESGILVPETRVALADATVGLAVLAGKPKPDIATTEAFRQALLSCSAIAYSRAGASGIYFEKLIDRLGIGEAVRQKAVVIPEGLTAEKLVSGEADLAIQQISELIMVKGVDLVGPLPPEVASVTGFSAAVLRSSPRQEQARQLVQALSSADAMKAYAAAGLSPRQ</sequence>
<comment type="caution">
    <text evidence="1">The sequence shown here is derived from an EMBL/GenBank/DDBJ whole genome shotgun (WGS) entry which is preliminary data.</text>
</comment>
<dbReference type="PANTHER" id="PTHR30632">
    <property type="entry name" value="MOLYBDATE-BINDING PERIPLASMIC PROTEIN"/>
    <property type="match status" value="1"/>
</dbReference>